<feature type="domain" description="Fe/B12 periplasmic-binding" evidence="1">
    <location>
        <begin position="17"/>
        <end position="304"/>
    </location>
</feature>
<dbReference type="CDD" id="cd01144">
    <property type="entry name" value="BtuF"/>
    <property type="match status" value="1"/>
</dbReference>
<dbReference type="EMBL" id="CP063845">
    <property type="protein sequence ID" value="UFP93933.1"/>
    <property type="molecule type" value="Genomic_DNA"/>
</dbReference>
<dbReference type="Gene3D" id="3.40.50.1980">
    <property type="entry name" value="Nitrogenase molybdenum iron protein domain"/>
    <property type="match status" value="2"/>
</dbReference>
<dbReference type="SUPFAM" id="SSF53807">
    <property type="entry name" value="Helical backbone' metal receptor"/>
    <property type="match status" value="1"/>
</dbReference>
<evidence type="ECO:0000313" key="3">
    <source>
        <dbReference type="Proteomes" id="UP001054846"/>
    </source>
</evidence>
<proteinExistence type="predicted"/>
<dbReference type="Pfam" id="PF01497">
    <property type="entry name" value="Peripla_BP_2"/>
    <property type="match status" value="1"/>
</dbReference>
<organism evidence="2 3">
    <name type="scientific">Gloeobacter morelensis MG652769</name>
    <dbReference type="NCBI Taxonomy" id="2781736"/>
    <lineage>
        <taxon>Bacteria</taxon>
        <taxon>Bacillati</taxon>
        <taxon>Cyanobacteriota</taxon>
        <taxon>Cyanophyceae</taxon>
        <taxon>Gloeobacterales</taxon>
        <taxon>Gloeobacteraceae</taxon>
        <taxon>Gloeobacter</taxon>
        <taxon>Gloeobacter morelensis</taxon>
    </lineage>
</organism>
<sequence>MTAASPLGSPSPDLEHRIVTLIPSATEIVAVLGLASRLVGRSHECDYPESVRLLPVCTRPKFDPIGTSREVHERVSALLATALSVYEVDLAMLEQLAPTHILTQAQCEVCAVSLSEVEAAVAGLTGGQPHILSLQPNVLSDLWEDIARVGAALGVPSEHVIQSLQARVRACSEKAQSAGTGRRVACIEWTEPLMAAGNWVPELVERAGGVNLFGTTGKHSPWLEWAALAAADPEVIIFMPCGYNLAATRKAVADLAESQPQWSSLSAVRRGEVFLVDGNQYFNRPGPRLVDSLEILAEILHPGLFAFSYAPLGWQRF</sequence>
<dbReference type="Proteomes" id="UP001054846">
    <property type="component" value="Chromosome"/>
</dbReference>
<protein>
    <submittedName>
        <fullName evidence="2">Cobalamin-binding protein</fullName>
    </submittedName>
</protein>
<keyword evidence="3" id="KW-1185">Reference proteome</keyword>
<dbReference type="PANTHER" id="PTHR42860">
    <property type="entry name" value="VITAMIN B12-BINDING PROTEIN"/>
    <property type="match status" value="1"/>
</dbReference>
<accession>A0ABY3PK66</accession>
<dbReference type="PROSITE" id="PS50983">
    <property type="entry name" value="FE_B12_PBP"/>
    <property type="match status" value="1"/>
</dbReference>
<evidence type="ECO:0000259" key="1">
    <source>
        <dbReference type="PROSITE" id="PS50983"/>
    </source>
</evidence>
<gene>
    <name evidence="2" type="ORF">ISF26_19515</name>
</gene>
<dbReference type="InterPro" id="IPR002491">
    <property type="entry name" value="ABC_transptr_periplasmic_BD"/>
</dbReference>
<dbReference type="InterPro" id="IPR051030">
    <property type="entry name" value="Vitamin_B12-ABC_binding"/>
</dbReference>
<reference evidence="2 3" key="1">
    <citation type="journal article" date="2021" name="Genome Biol. Evol.">
        <title>Complete Genome Sequencing of a Novel Gloeobacter Species from a Waterfall Cave in Mexico.</title>
        <authorList>
            <person name="Saw J.H."/>
            <person name="Cardona T."/>
            <person name="Montejano G."/>
        </authorList>
    </citation>
    <scope>NUCLEOTIDE SEQUENCE [LARGE SCALE GENOMIC DNA]</scope>
    <source>
        <strain evidence="2">MG652769</strain>
    </source>
</reference>
<dbReference type="PANTHER" id="PTHR42860:SF1">
    <property type="entry name" value="VITAMIN B12-BINDING PROTEIN"/>
    <property type="match status" value="1"/>
</dbReference>
<dbReference type="RefSeq" id="WP_418886914.1">
    <property type="nucleotide sequence ID" value="NZ_CP063845.1"/>
</dbReference>
<name>A0ABY3PK66_9CYAN</name>
<evidence type="ECO:0000313" key="2">
    <source>
        <dbReference type="EMBL" id="UFP93933.1"/>
    </source>
</evidence>